<sequence length="448" mass="48580">MCTSSCSSCSSNSDSSSSSSTCSSTSSSTDGVEHIDHKVASNSSPPSSAVLVTAVDTVPTETCVTSSASAAAPVSESLQPSSPFERSRLARFNAIDSDWSPTAQYPCARSFSFHQPSDMEQQRSFVLDRALCQYRRDRGVNAARRDHLWGLYDVTDDNFSVSSPAVFPSSVDHFTVMVRTFVDECIDEAVARLNPPPSSPTSSVSELAWTNSPTSSCCSRASSAPHTPQIAAELVEQTIQEVLDFQLQVQSLVEEVLTAALENILFSECPPLKLASCLNAPSPEAVTVIPTYCLNESGSSRYATTIGCFVAPAVTEEVVQQVPRLAMPRSFTISLSLGSLTSTSSQQSLCSQSSEDWLASLDYLRETDDDSAALRSCLYSQCFLSLFDYMQDEFVKEYKNDHEEELVVHIKANSFPLGKPFCLPAIDYRPPNAQRSCTGVHTYPAISI</sequence>
<proteinExistence type="predicted"/>
<protein>
    <submittedName>
        <fullName evidence="2">Uncharacterized protein</fullName>
    </submittedName>
</protein>
<dbReference type="AlphaFoldDB" id="A0A3P6P296"/>
<gene>
    <name evidence="2" type="ORF">DILT_LOCUS498</name>
</gene>
<keyword evidence="3" id="KW-1185">Reference proteome</keyword>
<reference evidence="2 3" key="1">
    <citation type="submission" date="2018-11" db="EMBL/GenBank/DDBJ databases">
        <authorList>
            <consortium name="Pathogen Informatics"/>
        </authorList>
    </citation>
    <scope>NUCLEOTIDE SEQUENCE [LARGE SCALE GENOMIC DNA]</scope>
</reference>
<evidence type="ECO:0000313" key="3">
    <source>
        <dbReference type="Proteomes" id="UP000281553"/>
    </source>
</evidence>
<evidence type="ECO:0000256" key="1">
    <source>
        <dbReference type="SAM" id="MobiDB-lite"/>
    </source>
</evidence>
<feature type="compositionally biased region" description="Low complexity" evidence="1">
    <location>
        <begin position="1"/>
        <end position="29"/>
    </location>
</feature>
<dbReference type="EMBL" id="UYRU01002123">
    <property type="protein sequence ID" value="VDK33466.1"/>
    <property type="molecule type" value="Genomic_DNA"/>
</dbReference>
<name>A0A3P6P296_DIBLA</name>
<organism evidence="2 3">
    <name type="scientific">Dibothriocephalus latus</name>
    <name type="common">Fish tapeworm</name>
    <name type="synonym">Diphyllobothrium latum</name>
    <dbReference type="NCBI Taxonomy" id="60516"/>
    <lineage>
        <taxon>Eukaryota</taxon>
        <taxon>Metazoa</taxon>
        <taxon>Spiralia</taxon>
        <taxon>Lophotrochozoa</taxon>
        <taxon>Platyhelminthes</taxon>
        <taxon>Cestoda</taxon>
        <taxon>Eucestoda</taxon>
        <taxon>Diphyllobothriidea</taxon>
        <taxon>Diphyllobothriidae</taxon>
        <taxon>Dibothriocephalus</taxon>
    </lineage>
</organism>
<feature type="region of interest" description="Disordered" evidence="1">
    <location>
        <begin position="1"/>
        <end position="48"/>
    </location>
</feature>
<evidence type="ECO:0000313" key="2">
    <source>
        <dbReference type="EMBL" id="VDK33466.1"/>
    </source>
</evidence>
<dbReference type="Proteomes" id="UP000281553">
    <property type="component" value="Unassembled WGS sequence"/>
</dbReference>
<accession>A0A3P6P296</accession>